<keyword evidence="1" id="KW-0489">Methyltransferase</keyword>
<organism evidence="4">
    <name type="scientific">viral metagenome</name>
    <dbReference type="NCBI Taxonomy" id="1070528"/>
    <lineage>
        <taxon>unclassified sequences</taxon>
        <taxon>metagenomes</taxon>
        <taxon>organismal metagenomes</taxon>
    </lineage>
</organism>
<dbReference type="InterPro" id="IPR029063">
    <property type="entry name" value="SAM-dependent_MTases_sf"/>
</dbReference>
<dbReference type="GO" id="GO:0008173">
    <property type="term" value="F:RNA methyltransferase activity"/>
    <property type="evidence" value="ECO:0007669"/>
    <property type="project" value="InterPro"/>
</dbReference>
<sequence length="318" mass="37841">MNKGRNYVKFDFDNIKFTELWDLKIQNLKDVLLEYIKINNYYIYDKIYIDNILNFYTATVKLTSLNEIYILLLFVYPYEDFDKYTFELNKLLDYVKENTRFDKISLCYQITKNKIKPSSDQNTYYISGLEMDTPEICENIMDYKIYISPNSFTQSNYDAMLQLFLLINKITIENKSDFLHYYGRGMTPISHVLHKNFKKIFGYSSCPISYNDGLKSIQTNKIENIELVLDKNKEIFFENINKDKNQTIIISASRNGFHKLDKVIKCKFNKFIYIACNMKSFIKEIKDLPITFEILGEIDMFPGTEYKEIILDIFLNQT</sequence>
<dbReference type="Gene3D" id="3.40.50.150">
    <property type="entry name" value="Vaccinia Virus protein VP39"/>
    <property type="match status" value="1"/>
</dbReference>
<accession>A0A6C0H1G5</accession>
<dbReference type="EMBL" id="MN739837">
    <property type="protein sequence ID" value="QHT74066.1"/>
    <property type="molecule type" value="Genomic_DNA"/>
</dbReference>
<dbReference type="AlphaFoldDB" id="A0A6C0H1G5"/>
<evidence type="ECO:0000256" key="3">
    <source>
        <dbReference type="ARBA" id="ARBA00022691"/>
    </source>
</evidence>
<dbReference type="GO" id="GO:0032259">
    <property type="term" value="P:methylation"/>
    <property type="evidence" value="ECO:0007669"/>
    <property type="project" value="UniProtKB-KW"/>
</dbReference>
<dbReference type="PANTHER" id="PTHR11061">
    <property type="entry name" value="RNA M5U METHYLTRANSFERASE"/>
    <property type="match status" value="1"/>
</dbReference>
<evidence type="ECO:0000256" key="1">
    <source>
        <dbReference type="ARBA" id="ARBA00022603"/>
    </source>
</evidence>
<dbReference type="GO" id="GO:0006396">
    <property type="term" value="P:RNA processing"/>
    <property type="evidence" value="ECO:0007669"/>
    <property type="project" value="InterPro"/>
</dbReference>
<keyword evidence="2" id="KW-0808">Transferase</keyword>
<dbReference type="Pfam" id="PF05958">
    <property type="entry name" value="tRNA_U5-meth_tr"/>
    <property type="match status" value="1"/>
</dbReference>
<protein>
    <submittedName>
        <fullName evidence="4">Uncharacterized protein</fullName>
    </submittedName>
</protein>
<evidence type="ECO:0000256" key="2">
    <source>
        <dbReference type="ARBA" id="ARBA00022679"/>
    </source>
</evidence>
<dbReference type="PANTHER" id="PTHR11061:SF30">
    <property type="entry name" value="TRNA (URACIL(54)-C(5))-METHYLTRANSFERASE"/>
    <property type="match status" value="1"/>
</dbReference>
<evidence type="ECO:0000313" key="4">
    <source>
        <dbReference type="EMBL" id="QHT74066.1"/>
    </source>
</evidence>
<keyword evidence="3" id="KW-0949">S-adenosyl-L-methionine</keyword>
<dbReference type="InterPro" id="IPR010280">
    <property type="entry name" value="U5_MeTrfase_fam"/>
</dbReference>
<reference evidence="4" key="1">
    <citation type="journal article" date="2020" name="Nature">
        <title>Giant virus diversity and host interactions through global metagenomics.</title>
        <authorList>
            <person name="Schulz F."/>
            <person name="Roux S."/>
            <person name="Paez-Espino D."/>
            <person name="Jungbluth S."/>
            <person name="Walsh D.A."/>
            <person name="Denef V.J."/>
            <person name="McMahon K.D."/>
            <person name="Konstantinidis K.T."/>
            <person name="Eloe-Fadrosh E.A."/>
            <person name="Kyrpides N.C."/>
            <person name="Woyke T."/>
        </authorList>
    </citation>
    <scope>NUCLEOTIDE SEQUENCE</scope>
    <source>
        <strain evidence="4">GVMAG-M-3300023179-4</strain>
    </source>
</reference>
<name>A0A6C0H1G5_9ZZZZ</name>
<dbReference type="Gene3D" id="2.40.50.1070">
    <property type="match status" value="1"/>
</dbReference>
<proteinExistence type="predicted"/>